<comment type="similarity">
    <text evidence="1">Belongs to the UPF0311 family.</text>
</comment>
<reference evidence="2 3" key="1">
    <citation type="submission" date="2020-08" db="EMBL/GenBank/DDBJ databases">
        <title>Genomic Encyclopedia of Type Strains, Phase IV (KMG-IV): sequencing the most valuable type-strain genomes for metagenomic binning, comparative biology and taxonomic classification.</title>
        <authorList>
            <person name="Goeker M."/>
        </authorList>
    </citation>
    <scope>NUCLEOTIDE SEQUENCE [LARGE SCALE GENOMIC DNA]</scope>
    <source>
        <strain evidence="2 3">DSM 44197</strain>
    </source>
</reference>
<sequence>MRLPAPGLTREARVRVEVGPVHTLGPTPAGLRRIVPITGGAVEGDRLTAEILPGGADWQLVQDDGTTVIDTRYTARTPDGALIYLATRGVRHGPSATLERVAAGEPVDPGEYYFRVHVHLEASAPAYAWLNRSLFVAYAARLADAVVYDLYSLD</sequence>
<keyword evidence="3" id="KW-1185">Reference proteome</keyword>
<evidence type="ECO:0000256" key="1">
    <source>
        <dbReference type="HAMAP-Rule" id="MF_00775"/>
    </source>
</evidence>
<dbReference type="Gene3D" id="2.40.160.20">
    <property type="match status" value="1"/>
</dbReference>
<evidence type="ECO:0000313" key="2">
    <source>
        <dbReference type="EMBL" id="MBA8957205.1"/>
    </source>
</evidence>
<dbReference type="PANTHER" id="PTHR37315:SF1">
    <property type="entry name" value="UPF0311 PROTEIN BLR7842"/>
    <property type="match status" value="1"/>
</dbReference>
<organism evidence="2 3">
    <name type="scientific">Actinomadura namibiensis</name>
    <dbReference type="NCBI Taxonomy" id="182080"/>
    <lineage>
        <taxon>Bacteria</taxon>
        <taxon>Bacillati</taxon>
        <taxon>Actinomycetota</taxon>
        <taxon>Actinomycetes</taxon>
        <taxon>Streptosporangiales</taxon>
        <taxon>Thermomonosporaceae</taxon>
        <taxon>Actinomadura</taxon>
    </lineage>
</organism>
<protein>
    <recommendedName>
        <fullName evidence="1">UPF0311 protein HNR61_008898</fullName>
    </recommendedName>
</protein>
<comment type="caution">
    <text evidence="2">The sequence shown here is derived from an EMBL/GenBank/DDBJ whole genome shotgun (WGS) entry which is preliminary data.</text>
</comment>
<dbReference type="RefSeq" id="WP_182849049.1">
    <property type="nucleotide sequence ID" value="NZ_BAAALP010000041.1"/>
</dbReference>
<dbReference type="EMBL" id="JACJIA010000021">
    <property type="protein sequence ID" value="MBA8957205.1"/>
    <property type="molecule type" value="Genomic_DNA"/>
</dbReference>
<dbReference type="PANTHER" id="PTHR37315">
    <property type="entry name" value="UPF0311 PROTEIN BLR7842"/>
    <property type="match status" value="1"/>
</dbReference>
<dbReference type="InterPro" id="IPR020915">
    <property type="entry name" value="UPF0311"/>
</dbReference>
<dbReference type="AlphaFoldDB" id="A0A7W3QRV8"/>
<dbReference type="HAMAP" id="MF_00775">
    <property type="entry name" value="UPF0311"/>
    <property type="match status" value="1"/>
</dbReference>
<dbReference type="Pfam" id="PF11578">
    <property type="entry name" value="DUF3237"/>
    <property type="match status" value="1"/>
</dbReference>
<dbReference type="Proteomes" id="UP000572680">
    <property type="component" value="Unassembled WGS sequence"/>
</dbReference>
<name>A0A7W3QRV8_ACTNM</name>
<evidence type="ECO:0000313" key="3">
    <source>
        <dbReference type="Proteomes" id="UP000572680"/>
    </source>
</evidence>
<accession>A0A7W3QRV8</accession>
<gene>
    <name evidence="2" type="ORF">HNR61_008898</name>
</gene>
<proteinExistence type="inferred from homology"/>